<dbReference type="AlphaFoldDB" id="A0AAD5MFL3"/>
<comment type="caution">
    <text evidence="1">The sequence shown here is derived from an EMBL/GenBank/DDBJ whole genome shotgun (WGS) entry which is preliminary data.</text>
</comment>
<dbReference type="EMBL" id="JAKCXM010000037">
    <property type="protein sequence ID" value="KAJ0406021.1"/>
    <property type="molecule type" value="Genomic_DNA"/>
</dbReference>
<evidence type="ECO:0000313" key="1">
    <source>
        <dbReference type="EMBL" id="KAJ0406021.1"/>
    </source>
</evidence>
<evidence type="ECO:0000313" key="2">
    <source>
        <dbReference type="Proteomes" id="UP001209570"/>
    </source>
</evidence>
<accession>A0AAD5MFL3</accession>
<name>A0AAD5MFL3_PYTIN</name>
<keyword evidence="2" id="KW-1185">Reference proteome</keyword>
<sequence length="194" mass="21522">MVQDHEMMWVAAWRDVGTMDQASMCVLLSALARLPVAKAQSLAPLQLSNVVTVMTTYLEQAKTGAGDEAFISGLAPHEAKLKAVEVAEKVFQRLIKFTWDVERGDVHAALSDLLVAADQLIEPRQATHRKAQARLAILFEELEKPWAIRTTATSSATAVPESLGDESPAWTRATVAWLSDWNLFQPQKLPQMKW</sequence>
<gene>
    <name evidence="1" type="ORF">P43SY_010077</name>
</gene>
<proteinExistence type="predicted"/>
<dbReference type="Proteomes" id="UP001209570">
    <property type="component" value="Unassembled WGS sequence"/>
</dbReference>
<protein>
    <submittedName>
        <fullName evidence="1">Uncharacterized protein</fullName>
    </submittedName>
</protein>
<organism evidence="1 2">
    <name type="scientific">Pythium insidiosum</name>
    <name type="common">Pythiosis disease agent</name>
    <dbReference type="NCBI Taxonomy" id="114742"/>
    <lineage>
        <taxon>Eukaryota</taxon>
        <taxon>Sar</taxon>
        <taxon>Stramenopiles</taxon>
        <taxon>Oomycota</taxon>
        <taxon>Peronosporomycetes</taxon>
        <taxon>Pythiales</taxon>
        <taxon>Pythiaceae</taxon>
        <taxon>Pythium</taxon>
    </lineage>
</organism>
<reference evidence="1" key="1">
    <citation type="submission" date="2021-12" db="EMBL/GenBank/DDBJ databases">
        <title>Prjna785345.</title>
        <authorList>
            <person name="Rujirawat T."/>
            <person name="Krajaejun T."/>
        </authorList>
    </citation>
    <scope>NUCLEOTIDE SEQUENCE</scope>
    <source>
        <strain evidence="1">Pi057C3</strain>
    </source>
</reference>